<feature type="coiled-coil region" evidence="1">
    <location>
        <begin position="8"/>
        <end position="53"/>
    </location>
</feature>
<gene>
    <name evidence="2" type="ORF">JX360_02325</name>
</gene>
<keyword evidence="1" id="KW-0175">Coiled coil</keyword>
<protein>
    <submittedName>
        <fullName evidence="2">Uncharacterized protein</fullName>
    </submittedName>
</protein>
<dbReference type="EMBL" id="JAFIRA010000003">
    <property type="protein sequence ID" value="MCJ2541749.1"/>
    <property type="molecule type" value="Genomic_DNA"/>
</dbReference>
<name>A0ABT0C7H7_THEVL</name>
<comment type="caution">
    <text evidence="2">The sequence shown here is derived from an EMBL/GenBank/DDBJ whole genome shotgun (WGS) entry which is preliminary data.</text>
</comment>
<organism evidence="2 3">
    <name type="scientific">Thermostichus vulcanus str. 'Rupite'</name>
    <dbReference type="NCBI Taxonomy" id="2813851"/>
    <lineage>
        <taxon>Bacteria</taxon>
        <taxon>Bacillati</taxon>
        <taxon>Cyanobacteriota</taxon>
        <taxon>Cyanophyceae</taxon>
        <taxon>Thermostichales</taxon>
        <taxon>Thermostichaceae</taxon>
        <taxon>Thermostichus</taxon>
    </lineage>
</organism>
<sequence>MTYTEDRLDRIERTVEANAQAIAQLAEQSQEVLESIANTEERIEAEVKRWDERFFQLSRDTLNFTRNAVTIAAVTAVLIPLLKDVVPLVIELLREGSR</sequence>
<evidence type="ECO:0000313" key="3">
    <source>
        <dbReference type="Proteomes" id="UP000830835"/>
    </source>
</evidence>
<evidence type="ECO:0000313" key="2">
    <source>
        <dbReference type="EMBL" id="MCJ2541749.1"/>
    </source>
</evidence>
<dbReference type="Proteomes" id="UP000830835">
    <property type="component" value="Unassembled WGS sequence"/>
</dbReference>
<accession>A0ABT0C7H7</accession>
<reference evidence="2" key="1">
    <citation type="submission" date="2021-02" db="EMBL/GenBank/DDBJ databases">
        <title>The CRISPR/cas machinery reduction and long-range gene transfer in the hot spring cyanobacterium Synechococcus.</title>
        <authorList>
            <person name="Dvorak P."/>
            <person name="Jahodarova E."/>
            <person name="Hasler P."/>
            <person name="Poulickova A."/>
        </authorList>
    </citation>
    <scope>NUCLEOTIDE SEQUENCE</scope>
    <source>
        <strain evidence="2">Rupite</strain>
    </source>
</reference>
<dbReference type="RefSeq" id="WP_244348916.1">
    <property type="nucleotide sequence ID" value="NZ_JAFIRA010000003.1"/>
</dbReference>
<proteinExistence type="predicted"/>
<evidence type="ECO:0000256" key="1">
    <source>
        <dbReference type="SAM" id="Coils"/>
    </source>
</evidence>
<keyword evidence="3" id="KW-1185">Reference proteome</keyword>